<keyword evidence="3" id="KW-1185">Reference proteome</keyword>
<dbReference type="GO" id="GO:0051539">
    <property type="term" value="F:4 iron, 4 sulfur cluster binding"/>
    <property type="evidence" value="ECO:0000318"/>
    <property type="project" value="GO_Central"/>
</dbReference>
<gene>
    <name evidence="2" type="ORF">AMTR_s00059p00062180</name>
</gene>
<dbReference type="AlphaFoldDB" id="U5D4Y1"/>
<dbReference type="SUPFAM" id="SSF102114">
    <property type="entry name" value="Radical SAM enzymes"/>
    <property type="match status" value="1"/>
</dbReference>
<evidence type="ECO:0000313" key="3">
    <source>
        <dbReference type="Proteomes" id="UP000017836"/>
    </source>
</evidence>
<proteinExistence type="predicted"/>
<dbReference type="InterPro" id="IPR007197">
    <property type="entry name" value="rSAM"/>
</dbReference>
<evidence type="ECO:0000313" key="2">
    <source>
        <dbReference type="EMBL" id="ERN17494.1"/>
    </source>
</evidence>
<dbReference type="Gene3D" id="3.30.750.200">
    <property type="match status" value="1"/>
</dbReference>
<dbReference type="HOGENOM" id="CLU_027579_2_2_1"/>
<dbReference type="OMA" id="WAGQYEE"/>
<dbReference type="GO" id="GO:0005737">
    <property type="term" value="C:cytoplasm"/>
    <property type="evidence" value="ECO:0000318"/>
    <property type="project" value="GO_Central"/>
</dbReference>
<organism evidence="2 3">
    <name type="scientific">Amborella trichopoda</name>
    <dbReference type="NCBI Taxonomy" id="13333"/>
    <lineage>
        <taxon>Eukaryota</taxon>
        <taxon>Viridiplantae</taxon>
        <taxon>Streptophyta</taxon>
        <taxon>Embryophyta</taxon>
        <taxon>Tracheophyta</taxon>
        <taxon>Spermatophyta</taxon>
        <taxon>Magnoliopsida</taxon>
        <taxon>Amborellales</taxon>
        <taxon>Amborellaceae</taxon>
        <taxon>Amborella</taxon>
    </lineage>
</organism>
<dbReference type="Gramene" id="ERN17494">
    <property type="protein sequence ID" value="ERN17494"/>
    <property type="gene ID" value="AMTR_s00059p00062180"/>
</dbReference>
<dbReference type="PANTHER" id="PTHR13932">
    <property type="entry name" value="COPROPORPHYRINIGEN III OXIDASE"/>
    <property type="match status" value="1"/>
</dbReference>
<sequence length="362" mass="40719">MDPGTFDASSLSSFLSLGVNRVSLGVQAFQNELLKVCGRAHCLDHVRESLEIIKSSGLENWSLDLISSLPNQSLEMWEESLRAAIESGAPHLSVYDLQVEEGTKFGAWYKPGQSPLPSEEESAMFYRKAWELLSKAGYEHYEISSYCKRGMECKHNMGYWLNKPYYGFGLGAASYVGGIRFTRSRRMKDYARYVELLESERTREKEIEGLERGGSESENKGMVGVTVIGGLERGEERESESGRLVGRESVWEGVRESESEVVMDAIMLSLRMGRGLEVAGFRGRFGEEILERVCRALRPYVESGHVLPLDEDRRTLSAVDFVRFCESRMQNKSVEYIRLSDPDGFLLSNELISVAFASLSSS</sequence>
<dbReference type="EMBL" id="KI392312">
    <property type="protein sequence ID" value="ERN17494.1"/>
    <property type="molecule type" value="Genomic_DNA"/>
</dbReference>
<dbReference type="InterPro" id="IPR058240">
    <property type="entry name" value="rSAM_sf"/>
</dbReference>
<dbReference type="InterPro" id="IPR034505">
    <property type="entry name" value="Coproporphyrinogen-III_oxidase"/>
</dbReference>
<accession>U5D4Y1</accession>
<name>U5D4Y1_AMBTC</name>
<dbReference type="eggNOG" id="ENOG502QRH0">
    <property type="taxonomic scope" value="Eukaryota"/>
</dbReference>
<dbReference type="GO" id="GO:0003824">
    <property type="term" value="F:catalytic activity"/>
    <property type="evidence" value="ECO:0007669"/>
    <property type="project" value="InterPro"/>
</dbReference>
<evidence type="ECO:0000259" key="1">
    <source>
        <dbReference type="Pfam" id="PF04055"/>
    </source>
</evidence>
<reference evidence="3" key="1">
    <citation type="journal article" date="2013" name="Science">
        <title>The Amborella genome and the evolution of flowering plants.</title>
        <authorList>
            <consortium name="Amborella Genome Project"/>
        </authorList>
    </citation>
    <scope>NUCLEOTIDE SEQUENCE [LARGE SCALE GENOMIC DNA]</scope>
</reference>
<dbReference type="Pfam" id="PF04055">
    <property type="entry name" value="Radical_SAM"/>
    <property type="match status" value="1"/>
</dbReference>
<feature type="domain" description="Radical SAM core" evidence="1">
    <location>
        <begin position="9"/>
        <end position="82"/>
    </location>
</feature>
<dbReference type="Proteomes" id="UP000017836">
    <property type="component" value="Unassembled WGS sequence"/>
</dbReference>
<protein>
    <recommendedName>
        <fullName evidence="1">Radical SAM core domain-containing protein</fullName>
    </recommendedName>
</protein>
<dbReference type="STRING" id="13333.U5D4Y1"/>
<dbReference type="GO" id="GO:0006779">
    <property type="term" value="P:porphyrin-containing compound biosynthetic process"/>
    <property type="evidence" value="ECO:0000318"/>
    <property type="project" value="GO_Central"/>
</dbReference>
<dbReference type="PANTHER" id="PTHR13932:SF5">
    <property type="entry name" value="RADICAL S-ADENOSYL METHIONINE DOMAIN-CONTAINING PROTEIN 1, MITOCHONDRIAL"/>
    <property type="match status" value="1"/>
</dbReference>